<organism evidence="1 2">
    <name type="scientific">Actinidia rufa</name>
    <dbReference type="NCBI Taxonomy" id="165716"/>
    <lineage>
        <taxon>Eukaryota</taxon>
        <taxon>Viridiplantae</taxon>
        <taxon>Streptophyta</taxon>
        <taxon>Embryophyta</taxon>
        <taxon>Tracheophyta</taxon>
        <taxon>Spermatophyta</taxon>
        <taxon>Magnoliopsida</taxon>
        <taxon>eudicotyledons</taxon>
        <taxon>Gunneridae</taxon>
        <taxon>Pentapetalae</taxon>
        <taxon>asterids</taxon>
        <taxon>Ericales</taxon>
        <taxon>Actinidiaceae</taxon>
        <taxon>Actinidia</taxon>
    </lineage>
</organism>
<proteinExistence type="predicted"/>
<evidence type="ECO:0000313" key="1">
    <source>
        <dbReference type="EMBL" id="GFS45623.1"/>
    </source>
</evidence>
<accession>A0A7J0E002</accession>
<dbReference type="PANTHER" id="PTHR37807">
    <property type="entry name" value="OS07G0160300 PROTEIN"/>
    <property type="match status" value="1"/>
</dbReference>
<reference evidence="2" key="1">
    <citation type="submission" date="2019-07" db="EMBL/GenBank/DDBJ databases">
        <title>De Novo Assembly of kiwifruit Actinidia rufa.</title>
        <authorList>
            <person name="Sugita-Konishi S."/>
            <person name="Sato K."/>
            <person name="Mori E."/>
            <person name="Abe Y."/>
            <person name="Kisaki G."/>
            <person name="Hamano K."/>
            <person name="Suezawa K."/>
            <person name="Otani M."/>
            <person name="Fukuda T."/>
            <person name="Manabe T."/>
            <person name="Gomi K."/>
            <person name="Tabuchi M."/>
            <person name="Akimitsu K."/>
            <person name="Kataoka I."/>
        </authorList>
    </citation>
    <scope>NUCLEOTIDE SEQUENCE [LARGE SCALE GENOMIC DNA]</scope>
    <source>
        <strain evidence="2">cv. Fuchu</strain>
    </source>
</reference>
<dbReference type="InterPro" id="IPR027417">
    <property type="entry name" value="P-loop_NTPase"/>
</dbReference>
<dbReference type="AlphaFoldDB" id="A0A7J0E002"/>
<name>A0A7J0E002_9ERIC</name>
<dbReference type="Proteomes" id="UP000585474">
    <property type="component" value="Unassembled WGS sequence"/>
</dbReference>
<dbReference type="Gene3D" id="3.40.50.300">
    <property type="entry name" value="P-loop containing nucleotide triphosphate hydrolases"/>
    <property type="match status" value="1"/>
</dbReference>
<sequence length="233" mass="26820">MSFEAICRIASTHLSLGIRIIIDSPLHHRAHWDRLVKLAKSTRARVIIVACRCADEYEWRQRLEYQGLVDNSYNPSTWQYLENLVRNYNEDYDIGASHKLIVDTTKRFDVGFIAAPSRSSPFYRNTHVVELDQWKELMTICLKSEFCQEHNGVPYSHSHKLGLSNDQMTLESFANSVMTLFQVHSTSAINVSSFSTNLVLSYPTRYQVQVMSALLFSEQSHSSILLSQRSIRV</sequence>
<dbReference type="OrthoDB" id="850622at2759"/>
<gene>
    <name evidence="1" type="ORF">Acr_00g0097110</name>
</gene>
<comment type="caution">
    <text evidence="1">The sequence shown here is derived from an EMBL/GenBank/DDBJ whole genome shotgun (WGS) entry which is preliminary data.</text>
</comment>
<dbReference type="PANTHER" id="PTHR37807:SF3">
    <property type="entry name" value="OS07G0160300 PROTEIN"/>
    <property type="match status" value="1"/>
</dbReference>
<dbReference type="EMBL" id="BJWL01000453">
    <property type="protein sequence ID" value="GFS45623.1"/>
    <property type="molecule type" value="Genomic_DNA"/>
</dbReference>
<evidence type="ECO:0000313" key="2">
    <source>
        <dbReference type="Proteomes" id="UP000585474"/>
    </source>
</evidence>
<keyword evidence="2" id="KW-1185">Reference proteome</keyword>
<protein>
    <submittedName>
        <fullName evidence="1">Uncharacterized protein</fullName>
    </submittedName>
</protein>